<keyword evidence="2" id="KW-1185">Reference proteome</keyword>
<evidence type="ECO:0000313" key="2">
    <source>
        <dbReference type="Proteomes" id="UP000664781"/>
    </source>
</evidence>
<dbReference type="AlphaFoldDB" id="A0A939JP49"/>
<organism evidence="1 2">
    <name type="scientific">Streptomyces triculaminicus</name>
    <dbReference type="NCBI Taxonomy" id="2816232"/>
    <lineage>
        <taxon>Bacteria</taxon>
        <taxon>Bacillati</taxon>
        <taxon>Actinomycetota</taxon>
        <taxon>Actinomycetes</taxon>
        <taxon>Kitasatosporales</taxon>
        <taxon>Streptomycetaceae</taxon>
        <taxon>Streptomyces</taxon>
    </lineage>
</organism>
<comment type="caution">
    <text evidence="1">The sequence shown here is derived from an EMBL/GenBank/DDBJ whole genome shotgun (WGS) entry which is preliminary data.</text>
</comment>
<sequence>MPTPVPHATLDPFDEAEAALATLREALFGARIALPALGLHTAPGMSETVFVDLGMVRPHAARDLARVIEAGTGAGR</sequence>
<accession>A0A939JP49</accession>
<evidence type="ECO:0000313" key="1">
    <source>
        <dbReference type="EMBL" id="MBO0651855.1"/>
    </source>
</evidence>
<name>A0A939JP49_9ACTN</name>
<dbReference type="RefSeq" id="WP_086574463.1">
    <property type="nucleotide sequence ID" value="NZ_JAFMOF010000001.1"/>
</dbReference>
<gene>
    <name evidence="1" type="ORF">J1792_03305</name>
</gene>
<protein>
    <submittedName>
        <fullName evidence="1">Uncharacterized protein</fullName>
    </submittedName>
</protein>
<dbReference type="EMBL" id="JAFMOF010000001">
    <property type="protein sequence ID" value="MBO0651855.1"/>
    <property type="molecule type" value="Genomic_DNA"/>
</dbReference>
<reference evidence="1" key="1">
    <citation type="submission" date="2021-03" db="EMBL/GenBank/DDBJ databases">
        <title>Streptomyces strains.</title>
        <authorList>
            <person name="Lund M.B."/>
            <person name="Toerring T."/>
        </authorList>
    </citation>
    <scope>NUCLEOTIDE SEQUENCE</scope>
    <source>
        <strain evidence="1">JCM 4242</strain>
    </source>
</reference>
<dbReference type="Proteomes" id="UP000664781">
    <property type="component" value="Unassembled WGS sequence"/>
</dbReference>
<proteinExistence type="predicted"/>